<dbReference type="Proteomes" id="UP000199515">
    <property type="component" value="Unassembled WGS sequence"/>
</dbReference>
<comment type="similarity">
    <text evidence="1">Belongs to the clavaminate synthase family.</text>
</comment>
<keyword evidence="2 5" id="KW-0479">Metal-binding</keyword>
<sequence>MTLSLDAGTFVLDASEQSEMELLAKQLTTITPGLVDDLDWLATARDYSCHIPGRLRETIRRFRADPGPHGVLHLRGLPVRPDVPTPNVPGSVERTATLSAAVLTLCMLSLGEVIAFRNEKSGALVQNVVPVPGQETHQSNAGSIMLEMHVENVHHEHRPDFVSLLCLRNDHEDQAGLQVASIRDALPLLSMVQRRILGEPRFESMPPSSFGGAGGNPVHAVLNGAFEDPDIRVDFCNTRPRDEAAAAAFLALRNAIEAVRTKIVLSAGDLAVVDNRVTLHGRTAFVPRYDGQDRWLQRAFVHVDHRRSRFIREDNGNVLT</sequence>
<evidence type="ECO:0000256" key="5">
    <source>
        <dbReference type="PIRSR" id="PIRSR019543-2"/>
    </source>
</evidence>
<evidence type="ECO:0000313" key="8">
    <source>
        <dbReference type="Proteomes" id="UP000199515"/>
    </source>
</evidence>
<feature type="binding site" evidence="5">
    <location>
        <position position="280"/>
    </location>
    <ligand>
        <name>Fe cation</name>
        <dbReference type="ChEBI" id="CHEBI:24875"/>
    </ligand>
</feature>
<protein>
    <submittedName>
        <fullName evidence="7">L-asparagine oxygenase</fullName>
    </submittedName>
</protein>
<feature type="binding site" evidence="5">
    <location>
        <position position="149"/>
    </location>
    <ligand>
        <name>Fe cation</name>
        <dbReference type="ChEBI" id="CHEBI:24875"/>
    </ligand>
</feature>
<dbReference type="Pfam" id="PF02668">
    <property type="entry name" value="TauD"/>
    <property type="match status" value="1"/>
</dbReference>
<dbReference type="InterPro" id="IPR014503">
    <property type="entry name" value="Clavaminate_syn-like"/>
</dbReference>
<dbReference type="EMBL" id="FNON01000003">
    <property type="protein sequence ID" value="SDX63514.1"/>
    <property type="molecule type" value="Genomic_DNA"/>
</dbReference>
<reference evidence="7 8" key="1">
    <citation type="submission" date="2016-10" db="EMBL/GenBank/DDBJ databases">
        <authorList>
            <person name="de Groot N.N."/>
        </authorList>
    </citation>
    <scope>NUCLEOTIDE SEQUENCE [LARGE SCALE GENOMIC DNA]</scope>
    <source>
        <strain evidence="7 8">CPCC 202699</strain>
    </source>
</reference>
<proteinExistence type="inferred from homology"/>
<dbReference type="Gene3D" id="3.60.130.10">
    <property type="entry name" value="Clavaminate synthase-like"/>
    <property type="match status" value="1"/>
</dbReference>
<dbReference type="AlphaFoldDB" id="A0A1H3DCU5"/>
<dbReference type="OrthoDB" id="3872700at2"/>
<dbReference type="STRING" id="589385.SAMN05421504_103319"/>
<name>A0A1H3DCU5_9PSEU</name>
<feature type="binding site" evidence="5">
    <location>
        <position position="151"/>
    </location>
    <ligand>
        <name>Fe cation</name>
        <dbReference type="ChEBI" id="CHEBI:24875"/>
    </ligand>
</feature>
<accession>A0A1H3DCU5</accession>
<evidence type="ECO:0000256" key="4">
    <source>
        <dbReference type="ARBA" id="ARBA00023004"/>
    </source>
</evidence>
<dbReference type="SUPFAM" id="SSF51197">
    <property type="entry name" value="Clavaminate synthase-like"/>
    <property type="match status" value="1"/>
</dbReference>
<evidence type="ECO:0000313" key="7">
    <source>
        <dbReference type="EMBL" id="SDX63514.1"/>
    </source>
</evidence>
<evidence type="ECO:0000256" key="3">
    <source>
        <dbReference type="ARBA" id="ARBA00023002"/>
    </source>
</evidence>
<dbReference type="InterPro" id="IPR042098">
    <property type="entry name" value="TauD-like_sf"/>
</dbReference>
<dbReference type="RefSeq" id="WP_091289409.1">
    <property type="nucleotide sequence ID" value="NZ_FNON01000003.1"/>
</dbReference>
<evidence type="ECO:0000259" key="6">
    <source>
        <dbReference type="Pfam" id="PF02668"/>
    </source>
</evidence>
<organism evidence="7 8">
    <name type="scientific">Amycolatopsis xylanica</name>
    <dbReference type="NCBI Taxonomy" id="589385"/>
    <lineage>
        <taxon>Bacteria</taxon>
        <taxon>Bacillati</taxon>
        <taxon>Actinomycetota</taxon>
        <taxon>Actinomycetes</taxon>
        <taxon>Pseudonocardiales</taxon>
        <taxon>Pseudonocardiaceae</taxon>
        <taxon>Amycolatopsis</taxon>
    </lineage>
</organism>
<gene>
    <name evidence="7" type="ORF">SAMN05421504_103319</name>
</gene>
<dbReference type="InterPro" id="IPR003819">
    <property type="entry name" value="TauD/TfdA-like"/>
</dbReference>
<evidence type="ECO:0000256" key="2">
    <source>
        <dbReference type="ARBA" id="ARBA00022723"/>
    </source>
</evidence>
<dbReference type="GO" id="GO:0016491">
    <property type="term" value="F:oxidoreductase activity"/>
    <property type="evidence" value="ECO:0007669"/>
    <property type="project" value="UniProtKB-KW"/>
</dbReference>
<dbReference type="GO" id="GO:0005506">
    <property type="term" value="F:iron ion binding"/>
    <property type="evidence" value="ECO:0007669"/>
    <property type="project" value="InterPro"/>
</dbReference>
<evidence type="ECO:0000256" key="1">
    <source>
        <dbReference type="ARBA" id="ARBA00008425"/>
    </source>
</evidence>
<keyword evidence="8" id="KW-1185">Reference proteome</keyword>
<keyword evidence="4 5" id="KW-0408">Iron</keyword>
<dbReference type="PIRSF" id="PIRSF019543">
    <property type="entry name" value="Clavaminate_syn"/>
    <property type="match status" value="1"/>
</dbReference>
<feature type="domain" description="TauD/TfdA-like" evidence="6">
    <location>
        <begin position="244"/>
        <end position="299"/>
    </location>
</feature>
<keyword evidence="3" id="KW-0560">Oxidoreductase</keyword>